<evidence type="ECO:0000313" key="1">
    <source>
        <dbReference type="EMBL" id="GAA0962862.1"/>
    </source>
</evidence>
<dbReference type="EMBL" id="BAAAHK010000024">
    <property type="protein sequence ID" value="GAA0962862.1"/>
    <property type="molecule type" value="Genomic_DNA"/>
</dbReference>
<name>A0ABN1RSP4_9ACTN</name>
<evidence type="ECO:0000313" key="2">
    <source>
        <dbReference type="Proteomes" id="UP001500542"/>
    </source>
</evidence>
<protein>
    <submittedName>
        <fullName evidence="1">Uncharacterized protein</fullName>
    </submittedName>
</protein>
<proteinExistence type="predicted"/>
<gene>
    <name evidence="1" type="ORF">GCM10009554_81460</name>
</gene>
<reference evidence="1 2" key="1">
    <citation type="journal article" date="2019" name="Int. J. Syst. Evol. Microbiol.">
        <title>The Global Catalogue of Microorganisms (GCM) 10K type strain sequencing project: providing services to taxonomists for standard genome sequencing and annotation.</title>
        <authorList>
            <consortium name="The Broad Institute Genomics Platform"/>
            <consortium name="The Broad Institute Genome Sequencing Center for Infectious Disease"/>
            <person name="Wu L."/>
            <person name="Ma J."/>
        </authorList>
    </citation>
    <scope>NUCLEOTIDE SEQUENCE [LARGE SCALE GENOMIC DNA]</scope>
    <source>
        <strain evidence="1 2">JCM 10977</strain>
    </source>
</reference>
<organism evidence="1 2">
    <name type="scientific">Kribbella koreensis</name>
    <dbReference type="NCBI Taxonomy" id="57909"/>
    <lineage>
        <taxon>Bacteria</taxon>
        <taxon>Bacillati</taxon>
        <taxon>Actinomycetota</taxon>
        <taxon>Actinomycetes</taxon>
        <taxon>Propionibacteriales</taxon>
        <taxon>Kribbellaceae</taxon>
        <taxon>Kribbella</taxon>
    </lineage>
</organism>
<accession>A0ABN1RSP4</accession>
<dbReference type="Proteomes" id="UP001500542">
    <property type="component" value="Unassembled WGS sequence"/>
</dbReference>
<keyword evidence="2" id="KW-1185">Reference proteome</keyword>
<comment type="caution">
    <text evidence="1">The sequence shown here is derived from an EMBL/GenBank/DDBJ whole genome shotgun (WGS) entry which is preliminary data.</text>
</comment>
<sequence>MPTCIGVAGLSAFRKVRSSDDNRSGIRGPSFGVEVSCSVTLTGTADSGLRHWLLVANLAVSDRDTTDGA</sequence>